<evidence type="ECO:0000256" key="7">
    <source>
        <dbReference type="ARBA" id="ARBA00023136"/>
    </source>
</evidence>
<keyword evidence="8" id="KW-0010">Activator</keyword>
<evidence type="ECO:0000256" key="9">
    <source>
        <dbReference type="ARBA" id="ARBA00023163"/>
    </source>
</evidence>
<dbReference type="PANTHER" id="PTHR31744:SF216">
    <property type="entry name" value="NAC TRANSCRIPTION FACTOR"/>
    <property type="match status" value="1"/>
</dbReference>
<name>A0A804R2P6_MAIZE</name>
<evidence type="ECO:0000256" key="11">
    <source>
        <dbReference type="SAM" id="MobiDB-lite"/>
    </source>
</evidence>
<keyword evidence="7" id="KW-0472">Membrane</keyword>
<dbReference type="GO" id="GO:0006355">
    <property type="term" value="P:regulation of DNA-templated transcription"/>
    <property type="evidence" value="ECO:0007669"/>
    <property type="project" value="InterPro"/>
</dbReference>
<evidence type="ECO:0000313" key="13">
    <source>
        <dbReference type="EnsemblPlants" id="Zm00001eb379550_P004"/>
    </source>
</evidence>
<evidence type="ECO:0000313" key="14">
    <source>
        <dbReference type="Proteomes" id="UP000007305"/>
    </source>
</evidence>
<dbReference type="GO" id="GO:0005634">
    <property type="term" value="C:nucleus"/>
    <property type="evidence" value="ECO:0007669"/>
    <property type="project" value="UniProtKB-SubCell"/>
</dbReference>
<comment type="subcellular location">
    <subcellularLocation>
        <location evidence="2">Membrane</location>
        <topology evidence="2">Single-pass membrane protein</topology>
    </subcellularLocation>
    <subcellularLocation>
        <location evidence="1">Nucleus</location>
    </subcellularLocation>
</comment>
<feature type="compositionally biased region" description="Polar residues" evidence="11">
    <location>
        <begin position="190"/>
        <end position="199"/>
    </location>
</feature>
<keyword evidence="4" id="KW-1133">Transmembrane helix</keyword>
<evidence type="ECO:0007829" key="15">
    <source>
        <dbReference type="PeptideAtlas" id="A0A804R2P6"/>
    </source>
</evidence>
<feature type="compositionally biased region" description="Polar residues" evidence="11">
    <location>
        <begin position="206"/>
        <end position="217"/>
    </location>
</feature>
<evidence type="ECO:0000256" key="3">
    <source>
        <dbReference type="ARBA" id="ARBA00022692"/>
    </source>
</evidence>
<dbReference type="AlphaFoldDB" id="A0A804R2P6"/>
<keyword evidence="6" id="KW-0238">DNA-binding</keyword>
<reference evidence="14" key="1">
    <citation type="journal article" date="2009" name="Science">
        <title>The B73 maize genome: complexity, diversity, and dynamics.</title>
        <authorList>
            <person name="Schnable P.S."/>
            <person name="Ware D."/>
            <person name="Fulton R.S."/>
            <person name="Stein J.C."/>
            <person name="Wei F."/>
            <person name="Pasternak S."/>
            <person name="Liang C."/>
            <person name="Zhang J."/>
            <person name="Fulton L."/>
            <person name="Graves T.A."/>
            <person name="Minx P."/>
            <person name="Reily A.D."/>
            <person name="Courtney L."/>
            <person name="Kruchowski S.S."/>
            <person name="Tomlinson C."/>
            <person name="Strong C."/>
            <person name="Delehaunty K."/>
            <person name="Fronick C."/>
            <person name="Courtney B."/>
            <person name="Rock S.M."/>
            <person name="Belter E."/>
            <person name="Du F."/>
            <person name="Kim K."/>
            <person name="Abbott R.M."/>
            <person name="Cotton M."/>
            <person name="Levy A."/>
            <person name="Marchetto P."/>
            <person name="Ochoa K."/>
            <person name="Jackson S.M."/>
            <person name="Gillam B."/>
            <person name="Chen W."/>
            <person name="Yan L."/>
            <person name="Higginbotham J."/>
            <person name="Cardenas M."/>
            <person name="Waligorski J."/>
            <person name="Applebaum E."/>
            <person name="Phelps L."/>
            <person name="Falcone J."/>
            <person name="Kanchi K."/>
            <person name="Thane T."/>
            <person name="Scimone A."/>
            <person name="Thane N."/>
            <person name="Henke J."/>
            <person name="Wang T."/>
            <person name="Ruppert J."/>
            <person name="Shah N."/>
            <person name="Rotter K."/>
            <person name="Hodges J."/>
            <person name="Ingenthron E."/>
            <person name="Cordes M."/>
            <person name="Kohlberg S."/>
            <person name="Sgro J."/>
            <person name="Delgado B."/>
            <person name="Mead K."/>
            <person name="Chinwalla A."/>
            <person name="Leonard S."/>
            <person name="Crouse K."/>
            <person name="Collura K."/>
            <person name="Kudrna D."/>
            <person name="Currie J."/>
            <person name="He R."/>
            <person name="Angelova A."/>
            <person name="Rajasekar S."/>
            <person name="Mueller T."/>
            <person name="Lomeli R."/>
            <person name="Scara G."/>
            <person name="Ko A."/>
            <person name="Delaney K."/>
            <person name="Wissotski M."/>
            <person name="Lopez G."/>
            <person name="Campos D."/>
            <person name="Braidotti M."/>
            <person name="Ashley E."/>
            <person name="Golser W."/>
            <person name="Kim H."/>
            <person name="Lee S."/>
            <person name="Lin J."/>
            <person name="Dujmic Z."/>
            <person name="Kim W."/>
            <person name="Talag J."/>
            <person name="Zuccolo A."/>
            <person name="Fan C."/>
            <person name="Sebastian A."/>
            <person name="Kramer M."/>
            <person name="Spiegel L."/>
            <person name="Nascimento L."/>
            <person name="Zutavern T."/>
            <person name="Miller B."/>
            <person name="Ambroise C."/>
            <person name="Muller S."/>
            <person name="Spooner W."/>
            <person name="Narechania A."/>
            <person name="Ren L."/>
            <person name="Wei S."/>
            <person name="Kumari S."/>
            <person name="Faga B."/>
            <person name="Levy M.J."/>
            <person name="McMahan L."/>
            <person name="Van Buren P."/>
            <person name="Vaughn M.W."/>
            <person name="Ying K."/>
            <person name="Yeh C.-T."/>
            <person name="Emrich S.J."/>
            <person name="Jia Y."/>
            <person name="Kalyanaraman A."/>
            <person name="Hsia A.-P."/>
            <person name="Barbazuk W.B."/>
            <person name="Baucom R.S."/>
            <person name="Brutnell T.P."/>
            <person name="Carpita N.C."/>
            <person name="Chaparro C."/>
            <person name="Chia J.-M."/>
            <person name="Deragon J.-M."/>
            <person name="Estill J.C."/>
            <person name="Fu Y."/>
            <person name="Jeddeloh J.A."/>
            <person name="Han Y."/>
            <person name="Lee H."/>
            <person name="Li P."/>
            <person name="Lisch D.R."/>
            <person name="Liu S."/>
            <person name="Liu Z."/>
            <person name="Nagel D.H."/>
            <person name="McCann M.C."/>
            <person name="SanMiguel P."/>
            <person name="Myers A.M."/>
            <person name="Nettleton D."/>
            <person name="Nguyen J."/>
            <person name="Penning B.W."/>
            <person name="Ponnala L."/>
            <person name="Schneider K.L."/>
            <person name="Schwartz D.C."/>
            <person name="Sharma A."/>
            <person name="Soderlund C."/>
            <person name="Springer N.M."/>
            <person name="Sun Q."/>
            <person name="Wang H."/>
            <person name="Waterman M."/>
            <person name="Westerman R."/>
            <person name="Wolfgruber T.K."/>
            <person name="Yang L."/>
            <person name="Yu Y."/>
            <person name="Zhang L."/>
            <person name="Zhou S."/>
            <person name="Zhu Q."/>
            <person name="Bennetzen J.L."/>
            <person name="Dawe R.K."/>
            <person name="Jiang J."/>
            <person name="Jiang N."/>
            <person name="Presting G.G."/>
            <person name="Wessler S.R."/>
            <person name="Aluru S."/>
            <person name="Martienssen R.A."/>
            <person name="Clifton S.W."/>
            <person name="McCombie W.R."/>
            <person name="Wing R.A."/>
            <person name="Wilson R.K."/>
        </authorList>
    </citation>
    <scope>NUCLEOTIDE SEQUENCE [LARGE SCALE GENOMIC DNA]</scope>
    <source>
        <strain evidence="14">cv. B73</strain>
    </source>
</reference>
<evidence type="ECO:0000256" key="5">
    <source>
        <dbReference type="ARBA" id="ARBA00023015"/>
    </source>
</evidence>
<keyword evidence="15" id="KW-1267">Proteomics identification</keyword>
<dbReference type="OrthoDB" id="636876at2759"/>
<dbReference type="GO" id="GO:0000976">
    <property type="term" value="F:transcription cis-regulatory region binding"/>
    <property type="evidence" value="ECO:0007669"/>
    <property type="project" value="UniProtKB-ARBA"/>
</dbReference>
<dbReference type="GO" id="GO:0016020">
    <property type="term" value="C:membrane"/>
    <property type="evidence" value="ECO:0007669"/>
    <property type="project" value="UniProtKB-SubCell"/>
</dbReference>
<dbReference type="EnsemblPlants" id="Zm00001eb379550_T004">
    <property type="protein sequence ID" value="Zm00001eb379550_P004"/>
    <property type="gene ID" value="Zm00001eb379550"/>
</dbReference>
<protein>
    <recommendedName>
        <fullName evidence="12">NAC domain-containing protein</fullName>
    </recommendedName>
</protein>
<evidence type="ECO:0000256" key="4">
    <source>
        <dbReference type="ARBA" id="ARBA00022989"/>
    </source>
</evidence>
<dbReference type="PROSITE" id="PS51005">
    <property type="entry name" value="NAC"/>
    <property type="match status" value="1"/>
</dbReference>
<dbReference type="Proteomes" id="UP000007305">
    <property type="component" value="Chromosome 9"/>
</dbReference>
<sequence>MQPPPQLPAALPVGFRFRPTDEELVLHYLKPKIAGRAHADLLLIPDVDLSACEPWELPAKALIRSDDPEWFFFAPLDRKYPGGHRSNRSTAAGYWKATGKDRLIRSRPAGTLIGVKKTLVFHRGRAPRGHRTAWIMHEYRTAEPQLPQGQNGSFVLYRLFNKNEEESEASDAADSPSTSSPPIAPEVKTENLSQPTSAKMSPHIATVSSNEPTSNQQGDVNLLDVLTQLPDLHPEQAFDGFPTITSPMRPYTDHPFFGNAGDQDLSAYIDSIISHQDLEGLLASPSLADMVEQATVNVEPHPINVPVLDNSSNSNRLAENSRGKVGSETLLLIKVRIILSSLYPSWDSYFNIIPSFLPNQRVQMAQVLLLALLLQPKYSKTILMITQELKVTWLPVHQLKCLTFTTNMNSNRHSSLKWNHQIVEPCALQPPRLPIPSTCSTVW</sequence>
<reference evidence="13" key="3">
    <citation type="submission" date="2021-05" db="UniProtKB">
        <authorList>
            <consortium name="EnsemblPlants"/>
        </authorList>
    </citation>
    <scope>IDENTIFICATION</scope>
    <source>
        <strain evidence="13">cv. B73</strain>
    </source>
</reference>
<proteinExistence type="evidence at protein level"/>
<keyword evidence="9" id="KW-0804">Transcription</keyword>
<feature type="domain" description="NAC" evidence="12">
    <location>
        <begin position="11"/>
        <end position="162"/>
    </location>
</feature>
<keyword evidence="14" id="KW-1185">Reference proteome</keyword>
<dbReference type="SUPFAM" id="SSF101941">
    <property type="entry name" value="NAC domain"/>
    <property type="match status" value="1"/>
</dbReference>
<evidence type="ECO:0000259" key="12">
    <source>
        <dbReference type="PROSITE" id="PS51005"/>
    </source>
</evidence>
<evidence type="ECO:0000256" key="6">
    <source>
        <dbReference type="ARBA" id="ARBA00023125"/>
    </source>
</evidence>
<evidence type="ECO:0000256" key="8">
    <source>
        <dbReference type="ARBA" id="ARBA00023159"/>
    </source>
</evidence>
<keyword evidence="5" id="KW-0805">Transcription regulation</keyword>
<dbReference type="Pfam" id="PF02365">
    <property type="entry name" value="NAM"/>
    <property type="match status" value="1"/>
</dbReference>
<accession>A0A804R2P6</accession>
<dbReference type="Gramene" id="Zm00001eb379550_T004">
    <property type="protein sequence ID" value="Zm00001eb379550_P004"/>
    <property type="gene ID" value="Zm00001eb379550"/>
</dbReference>
<reference evidence="13" key="2">
    <citation type="submission" date="2019-07" db="EMBL/GenBank/DDBJ databases">
        <authorList>
            <person name="Seetharam A."/>
            <person name="Woodhouse M."/>
            <person name="Cannon E."/>
        </authorList>
    </citation>
    <scope>NUCLEOTIDE SEQUENCE [LARGE SCALE GENOMIC DNA]</scope>
    <source>
        <strain evidence="13">cv. B73</strain>
    </source>
</reference>
<feature type="compositionally biased region" description="Low complexity" evidence="11">
    <location>
        <begin position="172"/>
        <end position="181"/>
    </location>
</feature>
<dbReference type="Gene3D" id="2.170.150.80">
    <property type="entry name" value="NAC domain"/>
    <property type="match status" value="1"/>
</dbReference>
<dbReference type="InterPro" id="IPR036093">
    <property type="entry name" value="NAC_dom_sf"/>
</dbReference>
<keyword evidence="10" id="KW-0539">Nucleus</keyword>
<dbReference type="InterPro" id="IPR003441">
    <property type="entry name" value="NAC-dom"/>
</dbReference>
<feature type="region of interest" description="Disordered" evidence="11">
    <location>
        <begin position="165"/>
        <end position="217"/>
    </location>
</feature>
<dbReference type="PANTHER" id="PTHR31744">
    <property type="entry name" value="PROTEIN CUP-SHAPED COTYLEDON 2-RELATED"/>
    <property type="match status" value="1"/>
</dbReference>
<organism evidence="13 14">
    <name type="scientific">Zea mays</name>
    <name type="common">Maize</name>
    <dbReference type="NCBI Taxonomy" id="4577"/>
    <lineage>
        <taxon>Eukaryota</taxon>
        <taxon>Viridiplantae</taxon>
        <taxon>Streptophyta</taxon>
        <taxon>Embryophyta</taxon>
        <taxon>Tracheophyta</taxon>
        <taxon>Spermatophyta</taxon>
        <taxon>Magnoliopsida</taxon>
        <taxon>Liliopsida</taxon>
        <taxon>Poales</taxon>
        <taxon>Poaceae</taxon>
        <taxon>PACMAD clade</taxon>
        <taxon>Panicoideae</taxon>
        <taxon>Andropogonodae</taxon>
        <taxon>Andropogoneae</taxon>
        <taxon>Tripsacinae</taxon>
        <taxon>Zea</taxon>
    </lineage>
</organism>
<evidence type="ECO:0000256" key="1">
    <source>
        <dbReference type="ARBA" id="ARBA00004123"/>
    </source>
</evidence>
<gene>
    <name evidence="13" type="primary">LOC100383571</name>
</gene>
<keyword evidence="3" id="KW-0812">Transmembrane</keyword>
<evidence type="ECO:0000256" key="2">
    <source>
        <dbReference type="ARBA" id="ARBA00004167"/>
    </source>
</evidence>
<evidence type="ECO:0000256" key="10">
    <source>
        <dbReference type="ARBA" id="ARBA00023242"/>
    </source>
</evidence>